<organism evidence="2 3">
    <name type="scientific">Talaromyces amestolkiae</name>
    <dbReference type="NCBI Taxonomy" id="1196081"/>
    <lineage>
        <taxon>Eukaryota</taxon>
        <taxon>Fungi</taxon>
        <taxon>Dikarya</taxon>
        <taxon>Ascomycota</taxon>
        <taxon>Pezizomycotina</taxon>
        <taxon>Eurotiomycetes</taxon>
        <taxon>Eurotiomycetidae</taxon>
        <taxon>Eurotiales</taxon>
        <taxon>Trichocomaceae</taxon>
        <taxon>Talaromyces</taxon>
        <taxon>Talaromyces sect. Talaromyces</taxon>
    </lineage>
</organism>
<dbReference type="EMBL" id="MIKG01000005">
    <property type="protein sequence ID" value="RAO67457.1"/>
    <property type="molecule type" value="Genomic_DNA"/>
</dbReference>
<evidence type="ECO:0000313" key="3">
    <source>
        <dbReference type="Proteomes" id="UP000249363"/>
    </source>
</evidence>
<proteinExistence type="predicted"/>
<keyword evidence="3" id="KW-1185">Reference proteome</keyword>
<evidence type="ECO:0000313" key="2">
    <source>
        <dbReference type="EMBL" id="RAO67457.1"/>
    </source>
</evidence>
<sequence>MIGNPGGLSLFQMMEDMKRDLDEQKKINEALKTDKFRDRVIELLNHTQVHHFQKDRQDRNARIHGANIQLDLDVVDWLQKYDEPEVAAAKQGFQAMYGLPFEEACSLISKAPTEITESINKKSNLSLLNYYSSHRSQEIWEMEQICTEILDVWRDSIRHGAGYPKDAIQVKRSEYERLHKMWEEAKRRTGRNKKRKLDVEDTPDLDASSGEV</sequence>
<comment type="caution">
    <text evidence="2">The sequence shown here is derived from an EMBL/GenBank/DDBJ whole genome shotgun (WGS) entry which is preliminary data.</text>
</comment>
<protein>
    <submittedName>
        <fullName evidence="2">Uncharacterized protein</fullName>
    </submittedName>
</protein>
<feature type="region of interest" description="Disordered" evidence="1">
    <location>
        <begin position="187"/>
        <end position="212"/>
    </location>
</feature>
<dbReference type="GeneID" id="63792685"/>
<dbReference type="AlphaFoldDB" id="A0A364KV88"/>
<reference evidence="2 3" key="1">
    <citation type="journal article" date="2017" name="Biotechnol. Biofuels">
        <title>Differential beta-glucosidase expression as a function of carbon source availability in Talaromyces amestolkiae: a genomic and proteomic approach.</title>
        <authorList>
            <person name="de Eugenio L.I."/>
            <person name="Mendez-Liter J.A."/>
            <person name="Nieto-Dominguez M."/>
            <person name="Alonso L."/>
            <person name="Gil-Munoz J."/>
            <person name="Barriuso J."/>
            <person name="Prieto A."/>
            <person name="Martinez M.J."/>
        </authorList>
    </citation>
    <scope>NUCLEOTIDE SEQUENCE [LARGE SCALE GENOMIC DNA]</scope>
    <source>
        <strain evidence="2 3">CIB</strain>
    </source>
</reference>
<name>A0A364KV88_TALAM</name>
<dbReference type="OrthoDB" id="4223515at2759"/>
<dbReference type="Proteomes" id="UP000249363">
    <property type="component" value="Unassembled WGS sequence"/>
</dbReference>
<accession>A0A364KV88</accession>
<evidence type="ECO:0000256" key="1">
    <source>
        <dbReference type="SAM" id="MobiDB-lite"/>
    </source>
</evidence>
<gene>
    <name evidence="2" type="ORF">BHQ10_003469</name>
</gene>
<dbReference type="RefSeq" id="XP_040731973.1">
    <property type="nucleotide sequence ID" value="XM_040875728.1"/>
</dbReference>